<dbReference type="SMART" id="SM00382">
    <property type="entry name" value="AAA"/>
    <property type="match status" value="1"/>
</dbReference>
<comment type="function">
    <text evidence="5">Part of the ABC transporter complex HmuTUV involved in hemin import. Responsible for energy coupling to the transport system.</text>
</comment>
<dbReference type="InterPro" id="IPR003593">
    <property type="entry name" value="AAA+_ATPase"/>
</dbReference>
<evidence type="ECO:0000259" key="6">
    <source>
        <dbReference type="PROSITE" id="PS50893"/>
    </source>
</evidence>
<dbReference type="NCBIfam" id="NF010068">
    <property type="entry name" value="PRK13548.1"/>
    <property type="match status" value="1"/>
</dbReference>
<dbReference type="PANTHER" id="PTHR42794:SF1">
    <property type="entry name" value="HEMIN IMPORT ATP-BINDING PROTEIN HMUV"/>
    <property type="match status" value="1"/>
</dbReference>
<dbReference type="AlphaFoldDB" id="A0A1C3EKK4"/>
<keyword evidence="2" id="KW-0547">Nucleotide-binding</keyword>
<keyword evidence="3 7" id="KW-0067">ATP-binding</keyword>
<dbReference type="CDD" id="cd03214">
    <property type="entry name" value="ABC_Iron-Siderophores_B12_Hemin"/>
    <property type="match status" value="1"/>
</dbReference>
<evidence type="ECO:0000256" key="3">
    <source>
        <dbReference type="ARBA" id="ARBA00022840"/>
    </source>
</evidence>
<proteinExistence type="predicted"/>
<sequence length="254" mass="27779">MAVSVQGLSLTLGGNDIISDITTRFRKGELTIILGPNGTGKSSLLKLLSQEWKGNGSICLHDKDIDEWTPQNRASFLGVLPQSSDLSFAFNVREVVEMGGLSLSVSQQALAEIADEYMEKTDVLHLAGRIYPTLSGGEKQRVHLARVLTQISQAKHDKILLLDEPTSALDLSHQHKTLRLAREIASSGGAVIAVIHDLNLAAQYADRIIMLNGGFIIADGDPDQVITSDIIQRVYRWPVDVFRHPERGHPVVMG</sequence>
<keyword evidence="1" id="KW-0813">Transport</keyword>
<dbReference type="OrthoDB" id="5292475at2"/>
<comment type="caution">
    <text evidence="7">The sequence shown here is derived from an EMBL/GenBank/DDBJ whole genome shotgun (WGS) entry which is preliminary data.</text>
</comment>
<evidence type="ECO:0000256" key="2">
    <source>
        <dbReference type="ARBA" id="ARBA00022741"/>
    </source>
</evidence>
<dbReference type="EMBL" id="LYBM01000013">
    <property type="protein sequence ID" value="ODA33745.1"/>
    <property type="molecule type" value="Genomic_DNA"/>
</dbReference>
<dbReference type="PANTHER" id="PTHR42794">
    <property type="entry name" value="HEMIN IMPORT ATP-BINDING PROTEIN HMUV"/>
    <property type="match status" value="1"/>
</dbReference>
<evidence type="ECO:0000256" key="4">
    <source>
        <dbReference type="ARBA" id="ARBA00022967"/>
    </source>
</evidence>
<evidence type="ECO:0000256" key="5">
    <source>
        <dbReference type="ARBA" id="ARBA00037066"/>
    </source>
</evidence>
<dbReference type="InterPro" id="IPR027417">
    <property type="entry name" value="P-loop_NTPase"/>
</dbReference>
<dbReference type="RefSeq" id="WP_068901388.1">
    <property type="nucleotide sequence ID" value="NZ_JBHUIF010000015.1"/>
</dbReference>
<keyword evidence="8" id="KW-1185">Reference proteome</keyword>
<dbReference type="Gene3D" id="3.40.50.300">
    <property type="entry name" value="P-loop containing nucleotide triphosphate hydrolases"/>
    <property type="match status" value="1"/>
</dbReference>
<dbReference type="Proteomes" id="UP000094936">
    <property type="component" value="Unassembled WGS sequence"/>
</dbReference>
<accession>A0A1C3EKK4</accession>
<dbReference type="GO" id="GO:0016887">
    <property type="term" value="F:ATP hydrolysis activity"/>
    <property type="evidence" value="ECO:0007669"/>
    <property type="project" value="InterPro"/>
</dbReference>
<reference evidence="7 8" key="1">
    <citation type="submission" date="2016-05" db="EMBL/GenBank/DDBJ databases">
        <title>Genomic Taxonomy of the Vibrionaceae.</title>
        <authorList>
            <person name="Gomez-Gil B."/>
            <person name="Enciso-Ibarra J."/>
        </authorList>
    </citation>
    <scope>NUCLEOTIDE SEQUENCE [LARGE SCALE GENOMIC DNA]</scope>
    <source>
        <strain evidence="7 8">CAIM 1920</strain>
    </source>
</reference>
<dbReference type="GO" id="GO:0005524">
    <property type="term" value="F:ATP binding"/>
    <property type="evidence" value="ECO:0007669"/>
    <property type="project" value="UniProtKB-KW"/>
</dbReference>
<name>A0A1C3EKK4_9GAMM</name>
<organism evidence="7 8">
    <name type="scientific">Veronia pacifica</name>
    <dbReference type="NCBI Taxonomy" id="1080227"/>
    <lineage>
        <taxon>Bacteria</taxon>
        <taxon>Pseudomonadati</taxon>
        <taxon>Pseudomonadota</taxon>
        <taxon>Gammaproteobacteria</taxon>
        <taxon>Vibrionales</taxon>
        <taxon>Vibrionaceae</taxon>
        <taxon>Veronia</taxon>
    </lineage>
</organism>
<dbReference type="SUPFAM" id="SSF52540">
    <property type="entry name" value="P-loop containing nucleoside triphosphate hydrolases"/>
    <property type="match status" value="1"/>
</dbReference>
<dbReference type="STRING" id="1080227.A8L45_08910"/>
<feature type="domain" description="ABC transporter" evidence="6">
    <location>
        <begin position="3"/>
        <end position="238"/>
    </location>
</feature>
<dbReference type="InterPro" id="IPR003439">
    <property type="entry name" value="ABC_transporter-like_ATP-bd"/>
</dbReference>
<gene>
    <name evidence="7" type="ORF">A8L45_08910</name>
</gene>
<dbReference type="Pfam" id="PF00005">
    <property type="entry name" value="ABC_tran"/>
    <property type="match status" value="1"/>
</dbReference>
<protein>
    <submittedName>
        <fullName evidence="7">Heme ABC transporter ATP-binding protein</fullName>
    </submittedName>
</protein>
<dbReference type="PROSITE" id="PS50893">
    <property type="entry name" value="ABC_TRANSPORTER_2"/>
    <property type="match status" value="1"/>
</dbReference>
<evidence type="ECO:0000256" key="1">
    <source>
        <dbReference type="ARBA" id="ARBA00022448"/>
    </source>
</evidence>
<evidence type="ECO:0000313" key="7">
    <source>
        <dbReference type="EMBL" id="ODA33745.1"/>
    </source>
</evidence>
<evidence type="ECO:0000313" key="8">
    <source>
        <dbReference type="Proteomes" id="UP000094936"/>
    </source>
</evidence>
<keyword evidence="4" id="KW-1278">Translocase</keyword>